<reference evidence="1 2" key="1">
    <citation type="journal article" date="2016" name="Environ. Microbiol.">
        <title>Genomic resolution of a cold subsurface aquifer community provides metabolic insights for novel microbes adapted to high CO concentrations.</title>
        <authorList>
            <person name="Probst A.J."/>
            <person name="Castelle C.J."/>
            <person name="Singh A."/>
            <person name="Brown C.T."/>
            <person name="Anantharaman K."/>
            <person name="Sharon I."/>
            <person name="Hug L.A."/>
            <person name="Burstein D."/>
            <person name="Emerson J.B."/>
            <person name="Thomas B.C."/>
            <person name="Banfield J.F."/>
        </authorList>
    </citation>
    <scope>NUCLEOTIDE SEQUENCE [LARGE SCALE GENOMIC DNA]</scope>
    <source>
        <strain evidence="1">CG2_30_40_21</strain>
    </source>
</reference>
<organism evidence="1 2">
    <name type="scientific">Candidatus Desantisbacteria bacterium CG2_30_40_21</name>
    <dbReference type="NCBI Taxonomy" id="1817895"/>
    <lineage>
        <taxon>Bacteria</taxon>
        <taxon>Candidatus Desantisiibacteriota</taxon>
    </lineage>
</organism>
<accession>A0A1J5E9U7</accession>
<dbReference type="STRING" id="1817895.AUJ95_03215"/>
<dbReference type="AlphaFoldDB" id="A0A1J5E9U7"/>
<protein>
    <submittedName>
        <fullName evidence="1">Uncharacterized protein</fullName>
    </submittedName>
</protein>
<comment type="caution">
    <text evidence="1">The sequence shown here is derived from an EMBL/GenBank/DDBJ whole genome shotgun (WGS) entry which is preliminary data.</text>
</comment>
<evidence type="ECO:0000313" key="1">
    <source>
        <dbReference type="EMBL" id="OIP41538.1"/>
    </source>
</evidence>
<gene>
    <name evidence="1" type="ORF">AUJ95_03215</name>
</gene>
<name>A0A1J5E9U7_9BACT</name>
<dbReference type="EMBL" id="MNYI01000077">
    <property type="protein sequence ID" value="OIP41538.1"/>
    <property type="molecule type" value="Genomic_DNA"/>
</dbReference>
<evidence type="ECO:0000313" key="2">
    <source>
        <dbReference type="Proteomes" id="UP000183085"/>
    </source>
</evidence>
<dbReference type="Proteomes" id="UP000183085">
    <property type="component" value="Unassembled WGS sequence"/>
</dbReference>
<sequence>MKKEISKQMNMNNDEIRPEYDFTNMTGGVRGKYYKTYRAGHTVKIHKTNGTVLVQHFKLEDGAVMLEPKIREYFPDSEAVNKALRCLIPLLPKKRAEIPRIQY</sequence>
<proteinExistence type="predicted"/>